<dbReference type="OrthoDB" id="9776746at2"/>
<dbReference type="Gene3D" id="1.10.10.10">
    <property type="entry name" value="Winged helix-like DNA-binding domain superfamily/Winged helix DNA-binding domain"/>
    <property type="match status" value="1"/>
</dbReference>
<dbReference type="SUPFAM" id="SSF46785">
    <property type="entry name" value="Winged helix' DNA-binding domain"/>
    <property type="match status" value="1"/>
</dbReference>
<organism evidence="5 6">
    <name type="scientific">[Clostridium] fimetarium</name>
    <dbReference type="NCBI Taxonomy" id="99656"/>
    <lineage>
        <taxon>Bacteria</taxon>
        <taxon>Bacillati</taxon>
        <taxon>Bacillota</taxon>
        <taxon>Clostridia</taxon>
        <taxon>Lachnospirales</taxon>
        <taxon>Lachnospiraceae</taxon>
    </lineage>
</organism>
<reference evidence="5 6" key="1">
    <citation type="submission" date="2016-10" db="EMBL/GenBank/DDBJ databases">
        <authorList>
            <person name="de Groot N.N."/>
        </authorList>
    </citation>
    <scope>NUCLEOTIDE SEQUENCE [LARGE SCALE GENOMIC DNA]</scope>
    <source>
        <strain evidence="5 6">DSM 9179</strain>
    </source>
</reference>
<dbReference type="InterPro" id="IPR014710">
    <property type="entry name" value="RmlC-like_jellyroll"/>
</dbReference>
<dbReference type="Pfam" id="PF13545">
    <property type="entry name" value="HTH_Crp_2"/>
    <property type="match status" value="1"/>
</dbReference>
<evidence type="ECO:0000256" key="2">
    <source>
        <dbReference type="ARBA" id="ARBA00023125"/>
    </source>
</evidence>
<gene>
    <name evidence="5" type="ORF">SAMN05421659_11584</name>
</gene>
<dbReference type="InterPro" id="IPR000595">
    <property type="entry name" value="cNMP-bd_dom"/>
</dbReference>
<feature type="domain" description="HTH crp-type" evidence="4">
    <location>
        <begin position="152"/>
        <end position="218"/>
    </location>
</feature>
<keyword evidence="2" id="KW-0238">DNA-binding</keyword>
<evidence type="ECO:0000256" key="1">
    <source>
        <dbReference type="ARBA" id="ARBA00023015"/>
    </source>
</evidence>
<dbReference type="EMBL" id="FOJI01000015">
    <property type="protein sequence ID" value="SEW40020.1"/>
    <property type="molecule type" value="Genomic_DNA"/>
</dbReference>
<dbReference type="InterPro" id="IPR012318">
    <property type="entry name" value="HTH_CRP"/>
</dbReference>
<dbReference type="Proteomes" id="UP000199701">
    <property type="component" value="Unassembled WGS sequence"/>
</dbReference>
<name>A0A1I0RGU7_9FIRM</name>
<dbReference type="InterPro" id="IPR036390">
    <property type="entry name" value="WH_DNA-bd_sf"/>
</dbReference>
<dbReference type="InterPro" id="IPR018490">
    <property type="entry name" value="cNMP-bd_dom_sf"/>
</dbReference>
<dbReference type="GO" id="GO:0003677">
    <property type="term" value="F:DNA binding"/>
    <property type="evidence" value="ECO:0007669"/>
    <property type="project" value="UniProtKB-KW"/>
</dbReference>
<dbReference type="STRING" id="99656.SAMN05421659_11584"/>
<protein>
    <submittedName>
        <fullName evidence="5">CRP/FNR family transcriptional regulator, anaerobic regulatory protein</fullName>
    </submittedName>
</protein>
<keyword evidence="3" id="KW-0804">Transcription</keyword>
<dbReference type="PROSITE" id="PS51063">
    <property type="entry name" value="HTH_CRP_2"/>
    <property type="match status" value="1"/>
</dbReference>
<dbReference type="AlphaFoldDB" id="A0A1I0RGU7"/>
<dbReference type="Pfam" id="PF00027">
    <property type="entry name" value="cNMP_binding"/>
    <property type="match status" value="1"/>
</dbReference>
<sequence length="224" mass="25492">MLEKEELTFVESRLSFWGKLSDAEKNILENNISKVTYSKGSNIHSADSKCLGVLLVQHGALRVYILSEDGREVTLYRLSSGDICVLSASCILNSITFDVHIDAEDDTEAFLLNISAFSKLSNQNVYVENFSYKNTVERFSDVMWAMEQILFMRFDKRLAIFLLDEMAKTNSSKISLTQEQIAKYIGSAREVVSRMLKIFQSQGILEQSRGLIHVIDKEKLKELL</sequence>
<dbReference type="CDD" id="cd00038">
    <property type="entry name" value="CAP_ED"/>
    <property type="match status" value="1"/>
</dbReference>
<evidence type="ECO:0000259" key="4">
    <source>
        <dbReference type="PROSITE" id="PS51063"/>
    </source>
</evidence>
<dbReference type="RefSeq" id="WP_092456263.1">
    <property type="nucleotide sequence ID" value="NZ_FOJI01000015.1"/>
</dbReference>
<dbReference type="Gene3D" id="2.60.120.10">
    <property type="entry name" value="Jelly Rolls"/>
    <property type="match status" value="1"/>
</dbReference>
<dbReference type="SMART" id="SM00419">
    <property type="entry name" value="HTH_CRP"/>
    <property type="match status" value="1"/>
</dbReference>
<dbReference type="PRINTS" id="PR00034">
    <property type="entry name" value="HTHCRP"/>
</dbReference>
<keyword evidence="1" id="KW-0805">Transcription regulation</keyword>
<dbReference type="SUPFAM" id="SSF51206">
    <property type="entry name" value="cAMP-binding domain-like"/>
    <property type="match status" value="1"/>
</dbReference>
<evidence type="ECO:0000313" key="6">
    <source>
        <dbReference type="Proteomes" id="UP000199701"/>
    </source>
</evidence>
<dbReference type="InterPro" id="IPR036388">
    <property type="entry name" value="WH-like_DNA-bd_sf"/>
</dbReference>
<dbReference type="GO" id="GO:0006355">
    <property type="term" value="P:regulation of DNA-templated transcription"/>
    <property type="evidence" value="ECO:0007669"/>
    <property type="project" value="InterPro"/>
</dbReference>
<evidence type="ECO:0000256" key="3">
    <source>
        <dbReference type="ARBA" id="ARBA00023163"/>
    </source>
</evidence>
<accession>A0A1I0RGU7</accession>
<proteinExistence type="predicted"/>
<evidence type="ECO:0000313" key="5">
    <source>
        <dbReference type="EMBL" id="SEW40020.1"/>
    </source>
</evidence>
<keyword evidence="6" id="KW-1185">Reference proteome</keyword>